<evidence type="ECO:0000256" key="4">
    <source>
        <dbReference type="ARBA" id="ARBA00022989"/>
    </source>
</evidence>
<feature type="domain" description="GtrA/DPMS transmembrane" evidence="7">
    <location>
        <begin position="23"/>
        <end position="136"/>
    </location>
</feature>
<dbReference type="InterPro" id="IPR007267">
    <property type="entry name" value="GtrA_DPMS_TM"/>
</dbReference>
<comment type="similarity">
    <text evidence="2">Belongs to the GtrA family.</text>
</comment>
<evidence type="ECO:0000313" key="8">
    <source>
        <dbReference type="EMBL" id="MFH8249104.1"/>
    </source>
</evidence>
<evidence type="ECO:0000256" key="3">
    <source>
        <dbReference type="ARBA" id="ARBA00022692"/>
    </source>
</evidence>
<dbReference type="EMBL" id="JBIQWL010000001">
    <property type="protein sequence ID" value="MFH8249104.1"/>
    <property type="molecule type" value="Genomic_DNA"/>
</dbReference>
<evidence type="ECO:0000256" key="5">
    <source>
        <dbReference type="ARBA" id="ARBA00023136"/>
    </source>
</evidence>
<keyword evidence="9" id="KW-1185">Reference proteome</keyword>
<comment type="caution">
    <text evidence="8">The sequence shown here is derived from an EMBL/GenBank/DDBJ whole genome shotgun (WGS) entry which is preliminary data.</text>
</comment>
<evidence type="ECO:0000256" key="2">
    <source>
        <dbReference type="ARBA" id="ARBA00009399"/>
    </source>
</evidence>
<gene>
    <name evidence="8" type="ORF">ACH3VR_01890</name>
</gene>
<feature type="transmembrane region" description="Helical" evidence="6">
    <location>
        <begin position="21"/>
        <end position="42"/>
    </location>
</feature>
<dbReference type="RefSeq" id="WP_396639053.1">
    <property type="nucleotide sequence ID" value="NZ_JBIQWL010000001.1"/>
</dbReference>
<protein>
    <submittedName>
        <fullName evidence="8">GtrA family protein</fullName>
    </submittedName>
</protein>
<dbReference type="Pfam" id="PF04138">
    <property type="entry name" value="GtrA_DPMS_TM"/>
    <property type="match status" value="1"/>
</dbReference>
<evidence type="ECO:0000256" key="6">
    <source>
        <dbReference type="SAM" id="Phobius"/>
    </source>
</evidence>
<name>A0ABW7Q647_9MICO</name>
<accession>A0ABW7Q647</accession>
<dbReference type="InterPro" id="IPR051401">
    <property type="entry name" value="GtrA_CellWall_Glycosyl"/>
</dbReference>
<feature type="transmembrane region" description="Helical" evidence="6">
    <location>
        <begin position="111"/>
        <end position="131"/>
    </location>
</feature>
<keyword evidence="3 6" id="KW-0812">Transmembrane</keyword>
<organism evidence="8 9">
    <name type="scientific">Microbacterium alkaliflavum</name>
    <dbReference type="NCBI Taxonomy" id="3248839"/>
    <lineage>
        <taxon>Bacteria</taxon>
        <taxon>Bacillati</taxon>
        <taxon>Actinomycetota</taxon>
        <taxon>Actinomycetes</taxon>
        <taxon>Micrococcales</taxon>
        <taxon>Microbacteriaceae</taxon>
        <taxon>Microbacterium</taxon>
    </lineage>
</organism>
<comment type="subcellular location">
    <subcellularLocation>
        <location evidence="1">Membrane</location>
        <topology evidence="1">Multi-pass membrane protein</topology>
    </subcellularLocation>
</comment>
<feature type="transmembrane region" description="Helical" evidence="6">
    <location>
        <begin position="48"/>
        <end position="67"/>
    </location>
</feature>
<evidence type="ECO:0000313" key="9">
    <source>
        <dbReference type="Proteomes" id="UP001610861"/>
    </source>
</evidence>
<proteinExistence type="inferred from homology"/>
<evidence type="ECO:0000259" key="7">
    <source>
        <dbReference type="Pfam" id="PF04138"/>
    </source>
</evidence>
<keyword evidence="5 6" id="KW-0472">Membrane</keyword>
<dbReference type="Proteomes" id="UP001610861">
    <property type="component" value="Unassembled WGS sequence"/>
</dbReference>
<evidence type="ECO:0000256" key="1">
    <source>
        <dbReference type="ARBA" id="ARBA00004141"/>
    </source>
</evidence>
<sequence length="154" mass="16865">MPAHLAQRMTAFGRRVWARSAIRYVVIGGVAFAFDVGLLFVLHEVLGIPLPISTPVAFLTSFCVTYLLQRIFTFRLEGRVASSAVKYTLLVIANTFAVTGIVAAVDALGGSWFAGKLLAVVAMTVWNYFAYRYWVFAPRARGHGSSHATPQPRA</sequence>
<dbReference type="PANTHER" id="PTHR38459:SF1">
    <property type="entry name" value="PROPHAGE BACTOPRENOL-LINKED GLUCOSE TRANSLOCASE HOMOLOG"/>
    <property type="match status" value="1"/>
</dbReference>
<reference evidence="8 9" key="1">
    <citation type="submission" date="2024-09" db="EMBL/GenBank/DDBJ databases">
        <authorList>
            <person name="Pan X."/>
        </authorList>
    </citation>
    <scope>NUCLEOTIDE SEQUENCE [LARGE SCALE GENOMIC DNA]</scope>
    <source>
        <strain evidence="8 9">B2969</strain>
    </source>
</reference>
<feature type="transmembrane region" description="Helical" evidence="6">
    <location>
        <begin position="87"/>
        <end position="105"/>
    </location>
</feature>
<keyword evidence="4 6" id="KW-1133">Transmembrane helix</keyword>
<dbReference type="PANTHER" id="PTHR38459">
    <property type="entry name" value="PROPHAGE BACTOPRENOL-LINKED GLUCOSE TRANSLOCASE HOMOLOG"/>
    <property type="match status" value="1"/>
</dbReference>